<evidence type="ECO:0000256" key="1">
    <source>
        <dbReference type="ARBA" id="ARBA00004141"/>
    </source>
</evidence>
<protein>
    <submittedName>
        <fullName evidence="8">Glycerol uptake facilitator related permease</fullName>
    </submittedName>
</protein>
<dbReference type="PANTHER" id="PTHR19139">
    <property type="entry name" value="AQUAPORIN TRANSPORTER"/>
    <property type="match status" value="1"/>
</dbReference>
<dbReference type="GO" id="GO:0005886">
    <property type="term" value="C:plasma membrane"/>
    <property type="evidence" value="ECO:0007669"/>
    <property type="project" value="TreeGrafter"/>
</dbReference>
<dbReference type="InterPro" id="IPR023271">
    <property type="entry name" value="Aquaporin-like"/>
</dbReference>
<evidence type="ECO:0000256" key="2">
    <source>
        <dbReference type="ARBA" id="ARBA00006175"/>
    </source>
</evidence>
<dbReference type="InterPro" id="IPR034294">
    <property type="entry name" value="Aquaporin_transptr"/>
</dbReference>
<evidence type="ECO:0000313" key="9">
    <source>
        <dbReference type="Proteomes" id="UP000051813"/>
    </source>
</evidence>
<reference evidence="8 9" key="1">
    <citation type="journal article" date="2015" name="Genome Announc.">
        <title>Expanding the biotechnology potential of lactobacilli through comparative genomics of 213 strains and associated genera.</title>
        <authorList>
            <person name="Sun Z."/>
            <person name="Harris H.M."/>
            <person name="McCann A."/>
            <person name="Guo C."/>
            <person name="Argimon S."/>
            <person name="Zhang W."/>
            <person name="Yang X."/>
            <person name="Jeffery I.B."/>
            <person name="Cooney J.C."/>
            <person name="Kagawa T.F."/>
            <person name="Liu W."/>
            <person name="Song Y."/>
            <person name="Salvetti E."/>
            <person name="Wrobel A."/>
            <person name="Rasinkangas P."/>
            <person name="Parkhill J."/>
            <person name="Rea M.C."/>
            <person name="O'Sullivan O."/>
            <person name="Ritari J."/>
            <person name="Douillard F.P."/>
            <person name="Paul Ross R."/>
            <person name="Yang R."/>
            <person name="Briner A.E."/>
            <person name="Felis G.E."/>
            <person name="de Vos W.M."/>
            <person name="Barrangou R."/>
            <person name="Klaenhammer T.R."/>
            <person name="Caufield P.W."/>
            <person name="Cui Y."/>
            <person name="Zhang H."/>
            <person name="O'Toole P.W."/>
        </authorList>
    </citation>
    <scope>NUCLEOTIDE SEQUENCE [LARGE SCALE GENOMIC DNA]</scope>
    <source>
        <strain evidence="8 9">DSM 20335</strain>
    </source>
</reference>
<evidence type="ECO:0000256" key="4">
    <source>
        <dbReference type="ARBA" id="ARBA00022989"/>
    </source>
</evidence>
<keyword evidence="5 7" id="KW-0472">Membrane</keyword>
<feature type="transmembrane region" description="Helical" evidence="7">
    <location>
        <begin position="137"/>
        <end position="159"/>
    </location>
</feature>
<dbReference type="Pfam" id="PF00230">
    <property type="entry name" value="MIP"/>
    <property type="match status" value="1"/>
</dbReference>
<accession>A0A0R2BKD3</accession>
<dbReference type="GO" id="GO:0015250">
    <property type="term" value="F:water channel activity"/>
    <property type="evidence" value="ECO:0007669"/>
    <property type="project" value="TreeGrafter"/>
</dbReference>
<dbReference type="PANTHER" id="PTHR19139:SF199">
    <property type="entry name" value="MIP17260P"/>
    <property type="match status" value="1"/>
</dbReference>
<dbReference type="PATRIC" id="fig|1423738.3.peg.695"/>
<name>A0A0R2BKD3_9LACO</name>
<dbReference type="Gene3D" id="1.20.1080.10">
    <property type="entry name" value="Glycerol uptake facilitator protein"/>
    <property type="match status" value="1"/>
</dbReference>
<comment type="caution">
    <text evidence="8">The sequence shown here is derived from an EMBL/GenBank/DDBJ whole genome shotgun (WGS) entry which is preliminary data.</text>
</comment>
<gene>
    <name evidence="8" type="ORF">FC84_GL000686</name>
</gene>
<evidence type="ECO:0000256" key="5">
    <source>
        <dbReference type="ARBA" id="ARBA00023136"/>
    </source>
</evidence>
<dbReference type="Proteomes" id="UP000051813">
    <property type="component" value="Unassembled WGS sequence"/>
</dbReference>
<feature type="transmembrane region" description="Helical" evidence="7">
    <location>
        <begin position="62"/>
        <end position="84"/>
    </location>
</feature>
<comment type="similarity">
    <text evidence="2 6">Belongs to the MIP/aquaporin (TC 1.A.8) family.</text>
</comment>
<dbReference type="EMBL" id="AYYK01000001">
    <property type="protein sequence ID" value="KRM79983.1"/>
    <property type="molecule type" value="Genomic_DNA"/>
</dbReference>
<feature type="transmembrane region" description="Helical" evidence="7">
    <location>
        <begin position="179"/>
        <end position="201"/>
    </location>
</feature>
<dbReference type="AlphaFoldDB" id="A0A0R2BKD3"/>
<evidence type="ECO:0000256" key="6">
    <source>
        <dbReference type="RuleBase" id="RU000477"/>
    </source>
</evidence>
<feature type="transmembrane region" description="Helical" evidence="7">
    <location>
        <begin position="20"/>
        <end position="41"/>
    </location>
</feature>
<dbReference type="InterPro" id="IPR000425">
    <property type="entry name" value="MIP"/>
</dbReference>
<keyword evidence="4 7" id="KW-1133">Transmembrane helix</keyword>
<evidence type="ECO:0000256" key="3">
    <source>
        <dbReference type="ARBA" id="ARBA00022692"/>
    </source>
</evidence>
<keyword evidence="9" id="KW-1185">Reference proteome</keyword>
<evidence type="ECO:0000313" key="8">
    <source>
        <dbReference type="EMBL" id="KRM79983.1"/>
    </source>
</evidence>
<feature type="transmembrane region" description="Helical" evidence="7">
    <location>
        <begin position="104"/>
        <end position="125"/>
    </location>
</feature>
<dbReference type="SUPFAM" id="SSF81338">
    <property type="entry name" value="Aquaporin-like"/>
    <property type="match status" value="1"/>
</dbReference>
<sequence length="205" mass="21155">MLVFIGTSSVVIAKGNVLTIALAFGLAITVSAYAFGGISGGHFNPAVTTAMLINRRISATDAIAYIISQVLGATVASLFVKIFVGALSLPTNQLGQTDFPKISTGIAFLVEVLATFLFLMVIINVTSKDHGDAARAGVVIGLTLSLLIIFALNLTGASLNPARSFGPAIFAGGSALKHIWLYILAPEVGAILAALCSKYLLGSED</sequence>
<comment type="subcellular location">
    <subcellularLocation>
        <location evidence="1">Membrane</location>
        <topology evidence="1">Multi-pass membrane protein</topology>
    </subcellularLocation>
</comment>
<keyword evidence="3 6" id="KW-0812">Transmembrane</keyword>
<organism evidence="8 9">
    <name type="scientific">Lapidilactobacillus dextrinicus DSM 20335</name>
    <dbReference type="NCBI Taxonomy" id="1423738"/>
    <lineage>
        <taxon>Bacteria</taxon>
        <taxon>Bacillati</taxon>
        <taxon>Bacillota</taxon>
        <taxon>Bacilli</taxon>
        <taxon>Lactobacillales</taxon>
        <taxon>Lactobacillaceae</taxon>
        <taxon>Lapidilactobacillus</taxon>
    </lineage>
</organism>
<keyword evidence="6" id="KW-0813">Transport</keyword>
<dbReference type="STRING" id="1423738.FC84_GL000686"/>
<dbReference type="PRINTS" id="PR00783">
    <property type="entry name" value="MINTRINSICP"/>
</dbReference>
<proteinExistence type="inferred from homology"/>
<evidence type="ECO:0000256" key="7">
    <source>
        <dbReference type="SAM" id="Phobius"/>
    </source>
</evidence>